<proteinExistence type="predicted"/>
<dbReference type="Proteomes" id="UP001157974">
    <property type="component" value="Unassembled WGS sequence"/>
</dbReference>
<dbReference type="EMBL" id="JAMWBK010000003">
    <property type="protein sequence ID" value="KAJ8907242.1"/>
    <property type="molecule type" value="Genomic_DNA"/>
</dbReference>
<accession>A0AAV8V235</accession>
<feature type="region of interest" description="Disordered" evidence="1">
    <location>
        <begin position="154"/>
        <end position="233"/>
    </location>
</feature>
<dbReference type="AlphaFoldDB" id="A0AAV8V235"/>
<sequence>MAFIPNVSLGPGATEGVRVCSRRARVAVKSVRKGGAIVTADDSIVGPDEDEYELVEEPELALPGAPGVDLPKAEPAGKIAKRADPKVVAIQRVVDTVETVEVETAVDPRGNAMASPLPPPAFGSTTYVAPNPSSFAPGRQQYVPFAFEETTVGALANGSGSPSSGSQSSTEKKSSMKDFQLAMQEERNALLKKQRASGAPAQKPTEEGSTTGLANPDDSGQSFGYRSYEYWNQ</sequence>
<reference evidence="2 3" key="1">
    <citation type="journal article" date="2023" name="Nat. Commun.">
        <title>Origin of minicircular mitochondrial genomes in red algae.</title>
        <authorList>
            <person name="Lee Y."/>
            <person name="Cho C.H."/>
            <person name="Lee Y.M."/>
            <person name="Park S.I."/>
            <person name="Yang J.H."/>
            <person name="West J.A."/>
            <person name="Bhattacharya D."/>
            <person name="Yoon H.S."/>
        </authorList>
    </citation>
    <scope>NUCLEOTIDE SEQUENCE [LARGE SCALE GENOMIC DNA]</scope>
    <source>
        <strain evidence="2 3">CCMP1338</strain>
        <tissue evidence="2">Whole cell</tissue>
    </source>
</reference>
<comment type="caution">
    <text evidence="2">The sequence shown here is derived from an EMBL/GenBank/DDBJ whole genome shotgun (WGS) entry which is preliminary data.</text>
</comment>
<feature type="compositionally biased region" description="Polar residues" evidence="1">
    <location>
        <begin position="207"/>
        <end position="233"/>
    </location>
</feature>
<evidence type="ECO:0000313" key="2">
    <source>
        <dbReference type="EMBL" id="KAJ8907242.1"/>
    </source>
</evidence>
<keyword evidence="3" id="KW-1185">Reference proteome</keyword>
<gene>
    <name evidence="2" type="ORF">NDN08_003723</name>
</gene>
<organism evidence="2 3">
    <name type="scientific">Rhodosorus marinus</name>
    <dbReference type="NCBI Taxonomy" id="101924"/>
    <lineage>
        <taxon>Eukaryota</taxon>
        <taxon>Rhodophyta</taxon>
        <taxon>Stylonematophyceae</taxon>
        <taxon>Stylonematales</taxon>
        <taxon>Stylonemataceae</taxon>
        <taxon>Rhodosorus</taxon>
    </lineage>
</organism>
<evidence type="ECO:0000256" key="1">
    <source>
        <dbReference type="SAM" id="MobiDB-lite"/>
    </source>
</evidence>
<protein>
    <submittedName>
        <fullName evidence="2">Uncharacterized protein</fullName>
    </submittedName>
</protein>
<evidence type="ECO:0000313" key="3">
    <source>
        <dbReference type="Proteomes" id="UP001157974"/>
    </source>
</evidence>
<feature type="compositionally biased region" description="Low complexity" evidence="1">
    <location>
        <begin position="158"/>
        <end position="169"/>
    </location>
</feature>
<name>A0AAV8V235_9RHOD</name>